<dbReference type="InterPro" id="IPR001917">
    <property type="entry name" value="Aminotrans_II_pyridoxalP_BS"/>
</dbReference>
<evidence type="ECO:0000256" key="8">
    <source>
        <dbReference type="ARBA" id="ARBA00022898"/>
    </source>
</evidence>
<evidence type="ECO:0000256" key="5">
    <source>
        <dbReference type="ARBA" id="ARBA00022576"/>
    </source>
</evidence>
<dbReference type="AlphaFoldDB" id="A0A9X2ZVQ1"/>
<feature type="domain" description="Aminotransferase class I/classII large" evidence="12">
    <location>
        <begin position="37"/>
        <end position="361"/>
    </location>
</feature>
<evidence type="ECO:0000256" key="4">
    <source>
        <dbReference type="ARBA" id="ARBA00011738"/>
    </source>
</evidence>
<dbReference type="CDD" id="cd00609">
    <property type="entry name" value="AAT_like"/>
    <property type="match status" value="1"/>
</dbReference>
<dbReference type="InterPro" id="IPR005861">
    <property type="entry name" value="HisP_aminotrans"/>
</dbReference>
<name>A0A9X2ZVQ1_9BACT</name>
<keyword evidence="7 11" id="KW-0808">Transferase</keyword>
<sequence>MAADTDSPSLDDVLQHIRPAVRDRSEYIVDMPEGIDVKLNQNESPFDLPAGLKQELLDAHAQVEMNRYPSEQPEALRHALAEYDGVDPDQILVGNGSNEITYTFGLAFLDPGDPVVLPRPMFSLYEKVMRLQEADLTIVPPQDDFGFDADALATAAAETDAVLTILTTPNNPTGLAMTLDELEQVVTASSGFVVIDEAYVEFNPEGTAIDLLEQHPNVLILRTLSKGFGLAGARLGYLLAHPAVVTELMKARLPFMVDRFAEQTALAVLRRPDLIEDRVSRIEASTTTLTEALQAMEGVEVVPSQANFVVFTTPLPADTLQDRLADRGVLVRNMGGYPELEGYLRVSAGTEEENNAFLDALDVSLEEAGAISEV</sequence>
<comment type="similarity">
    <text evidence="3 11">Belongs to the class-II pyridoxal-phosphate-dependent aminotransferase family. Histidinol-phosphate aminotransferase subfamily.</text>
</comment>
<dbReference type="InterPro" id="IPR004839">
    <property type="entry name" value="Aminotransferase_I/II_large"/>
</dbReference>
<dbReference type="PROSITE" id="PS00599">
    <property type="entry name" value="AA_TRANSFER_CLASS_2"/>
    <property type="match status" value="1"/>
</dbReference>
<proteinExistence type="inferred from homology"/>
<evidence type="ECO:0000256" key="3">
    <source>
        <dbReference type="ARBA" id="ARBA00007970"/>
    </source>
</evidence>
<keyword evidence="5 11" id="KW-0032">Aminotransferase</keyword>
<dbReference type="SUPFAM" id="SSF53383">
    <property type="entry name" value="PLP-dependent transferases"/>
    <property type="match status" value="1"/>
</dbReference>
<evidence type="ECO:0000256" key="11">
    <source>
        <dbReference type="HAMAP-Rule" id="MF_01023"/>
    </source>
</evidence>
<feature type="modified residue" description="N6-(pyridoxal phosphate)lysine" evidence="11">
    <location>
        <position position="226"/>
    </location>
</feature>
<evidence type="ECO:0000313" key="14">
    <source>
        <dbReference type="Proteomes" id="UP001155057"/>
    </source>
</evidence>
<gene>
    <name evidence="11" type="primary">hisC</name>
    <name evidence="13" type="ORF">GGP61_000155</name>
</gene>
<evidence type="ECO:0000256" key="9">
    <source>
        <dbReference type="ARBA" id="ARBA00023102"/>
    </source>
</evidence>
<dbReference type="Gene3D" id="3.90.1150.10">
    <property type="entry name" value="Aspartate Aminotransferase, domain 1"/>
    <property type="match status" value="1"/>
</dbReference>
<evidence type="ECO:0000256" key="6">
    <source>
        <dbReference type="ARBA" id="ARBA00022605"/>
    </source>
</evidence>
<dbReference type="GO" id="GO:0000105">
    <property type="term" value="P:L-histidine biosynthetic process"/>
    <property type="evidence" value="ECO:0007669"/>
    <property type="project" value="UniProtKB-UniRule"/>
</dbReference>
<protein>
    <recommendedName>
        <fullName evidence="11">Histidinol-phosphate aminotransferase</fullName>
        <ecNumber evidence="11">2.6.1.9</ecNumber>
    </recommendedName>
    <alternativeName>
        <fullName evidence="11">Imidazole acetol-phosphate transaminase</fullName>
    </alternativeName>
</protein>
<dbReference type="EC" id="2.6.1.9" evidence="11"/>
<comment type="subunit">
    <text evidence="4 11">Homodimer.</text>
</comment>
<comment type="caution">
    <text evidence="13">The sequence shown here is derived from an EMBL/GenBank/DDBJ whole genome shotgun (WGS) entry which is preliminary data.</text>
</comment>
<dbReference type="RefSeq" id="WP_118829140.1">
    <property type="nucleotide sequence ID" value="NZ_CP030361.1"/>
</dbReference>
<dbReference type="Proteomes" id="UP001155057">
    <property type="component" value="Unassembled WGS sequence"/>
</dbReference>
<evidence type="ECO:0000256" key="10">
    <source>
        <dbReference type="ARBA" id="ARBA00047481"/>
    </source>
</evidence>
<evidence type="ECO:0000256" key="1">
    <source>
        <dbReference type="ARBA" id="ARBA00001933"/>
    </source>
</evidence>
<dbReference type="EMBL" id="JANUAE010000001">
    <property type="protein sequence ID" value="MCS3708568.1"/>
    <property type="molecule type" value="Genomic_DNA"/>
</dbReference>
<accession>A0A9X2ZVQ1</accession>
<dbReference type="Gene3D" id="3.40.640.10">
    <property type="entry name" value="Type I PLP-dependent aspartate aminotransferase-like (Major domain)"/>
    <property type="match status" value="1"/>
</dbReference>
<evidence type="ECO:0000313" key="13">
    <source>
        <dbReference type="EMBL" id="MCS3708568.1"/>
    </source>
</evidence>
<reference evidence="13" key="1">
    <citation type="submission" date="2022-08" db="EMBL/GenBank/DDBJ databases">
        <title>Genomic Encyclopedia of Type Strains, Phase V (KMG-V): Genome sequencing to study the core and pangenomes of soil and plant-associated prokaryotes.</title>
        <authorList>
            <person name="Whitman W."/>
        </authorList>
    </citation>
    <scope>NUCLEOTIDE SEQUENCE</scope>
    <source>
        <strain evidence="13">SP3049</strain>
    </source>
</reference>
<evidence type="ECO:0000259" key="12">
    <source>
        <dbReference type="Pfam" id="PF00155"/>
    </source>
</evidence>
<organism evidence="13 14">
    <name type="scientific">Salinibacter ruber</name>
    <dbReference type="NCBI Taxonomy" id="146919"/>
    <lineage>
        <taxon>Bacteria</taxon>
        <taxon>Pseudomonadati</taxon>
        <taxon>Rhodothermota</taxon>
        <taxon>Rhodothermia</taxon>
        <taxon>Rhodothermales</taxon>
        <taxon>Salinibacteraceae</taxon>
        <taxon>Salinibacter</taxon>
    </lineage>
</organism>
<comment type="pathway">
    <text evidence="2 11">Amino-acid biosynthesis; L-histidine biosynthesis; L-histidine from 5-phospho-alpha-D-ribose 1-diphosphate: step 7/9.</text>
</comment>
<dbReference type="Pfam" id="PF00155">
    <property type="entry name" value="Aminotran_1_2"/>
    <property type="match status" value="1"/>
</dbReference>
<comment type="cofactor">
    <cofactor evidence="1 11">
        <name>pyridoxal 5'-phosphate</name>
        <dbReference type="ChEBI" id="CHEBI:597326"/>
    </cofactor>
</comment>
<dbReference type="HAMAP" id="MF_01023">
    <property type="entry name" value="HisC_aminotrans_2"/>
    <property type="match status" value="1"/>
</dbReference>
<keyword evidence="8 11" id="KW-0663">Pyridoxal phosphate</keyword>
<keyword evidence="6 11" id="KW-0028">Amino-acid biosynthesis</keyword>
<dbReference type="GO" id="GO:0030170">
    <property type="term" value="F:pyridoxal phosphate binding"/>
    <property type="evidence" value="ECO:0007669"/>
    <property type="project" value="InterPro"/>
</dbReference>
<dbReference type="NCBIfam" id="TIGR01141">
    <property type="entry name" value="hisC"/>
    <property type="match status" value="1"/>
</dbReference>
<comment type="catalytic activity">
    <reaction evidence="10 11">
        <text>L-histidinol phosphate + 2-oxoglutarate = 3-(imidazol-4-yl)-2-oxopropyl phosphate + L-glutamate</text>
        <dbReference type="Rhea" id="RHEA:23744"/>
        <dbReference type="ChEBI" id="CHEBI:16810"/>
        <dbReference type="ChEBI" id="CHEBI:29985"/>
        <dbReference type="ChEBI" id="CHEBI:57766"/>
        <dbReference type="ChEBI" id="CHEBI:57980"/>
        <dbReference type="EC" id="2.6.1.9"/>
    </reaction>
</comment>
<dbReference type="PANTHER" id="PTHR42885:SF2">
    <property type="entry name" value="HISTIDINOL-PHOSPHATE AMINOTRANSFERASE"/>
    <property type="match status" value="1"/>
</dbReference>
<evidence type="ECO:0000256" key="7">
    <source>
        <dbReference type="ARBA" id="ARBA00022679"/>
    </source>
</evidence>
<dbReference type="InterPro" id="IPR015422">
    <property type="entry name" value="PyrdxlP-dep_Trfase_small"/>
</dbReference>
<dbReference type="GeneID" id="83729075"/>
<dbReference type="GO" id="GO:0004400">
    <property type="term" value="F:histidinol-phosphate transaminase activity"/>
    <property type="evidence" value="ECO:0007669"/>
    <property type="project" value="UniProtKB-UniRule"/>
</dbReference>
<keyword evidence="9 11" id="KW-0368">Histidine biosynthesis</keyword>
<dbReference type="InterPro" id="IPR015421">
    <property type="entry name" value="PyrdxlP-dep_Trfase_major"/>
</dbReference>
<evidence type="ECO:0000256" key="2">
    <source>
        <dbReference type="ARBA" id="ARBA00005011"/>
    </source>
</evidence>
<dbReference type="InterPro" id="IPR015424">
    <property type="entry name" value="PyrdxlP-dep_Trfase"/>
</dbReference>
<dbReference type="PANTHER" id="PTHR42885">
    <property type="entry name" value="HISTIDINOL-PHOSPHATE AMINOTRANSFERASE-RELATED"/>
    <property type="match status" value="1"/>
</dbReference>